<dbReference type="InterPro" id="IPR004045">
    <property type="entry name" value="Glutathione_S-Trfase_N"/>
</dbReference>
<gene>
    <name evidence="2" type="ORF">MNBD_ALPHA11-832</name>
</gene>
<feature type="domain" description="GST N-terminal" evidence="1">
    <location>
        <begin position="1"/>
        <end position="81"/>
    </location>
</feature>
<protein>
    <submittedName>
        <fullName evidence="2">Glutathione S-transferase</fullName>
        <ecNumber evidence="2">2.5.1.18</ecNumber>
    </submittedName>
</protein>
<dbReference type="CDD" id="cd03043">
    <property type="entry name" value="GST_N_1"/>
    <property type="match status" value="1"/>
</dbReference>
<dbReference type="AlphaFoldDB" id="A0A3B0UK43"/>
<dbReference type="GO" id="GO:0006559">
    <property type="term" value="P:L-phenylalanine catabolic process"/>
    <property type="evidence" value="ECO:0007669"/>
    <property type="project" value="TreeGrafter"/>
</dbReference>
<dbReference type="PROSITE" id="PS50404">
    <property type="entry name" value="GST_NTER"/>
    <property type="match status" value="1"/>
</dbReference>
<reference evidence="2" key="1">
    <citation type="submission" date="2018-06" db="EMBL/GenBank/DDBJ databases">
        <authorList>
            <person name="Zhirakovskaya E."/>
        </authorList>
    </citation>
    <scope>NUCLEOTIDE SEQUENCE</scope>
</reference>
<dbReference type="GO" id="GO:0016034">
    <property type="term" value="F:maleylacetoacetate isomerase activity"/>
    <property type="evidence" value="ECO:0007669"/>
    <property type="project" value="TreeGrafter"/>
</dbReference>
<evidence type="ECO:0000259" key="1">
    <source>
        <dbReference type="PROSITE" id="PS50404"/>
    </source>
</evidence>
<proteinExistence type="predicted"/>
<evidence type="ECO:0000313" key="2">
    <source>
        <dbReference type="EMBL" id="VAW24869.1"/>
    </source>
</evidence>
<dbReference type="EMBL" id="UOEQ01000564">
    <property type="protein sequence ID" value="VAW24869.1"/>
    <property type="molecule type" value="Genomic_DNA"/>
</dbReference>
<dbReference type="GO" id="GO:0004364">
    <property type="term" value="F:glutathione transferase activity"/>
    <property type="evidence" value="ECO:0007669"/>
    <property type="project" value="UniProtKB-EC"/>
</dbReference>
<dbReference type="InterPro" id="IPR040079">
    <property type="entry name" value="Glutathione_S-Trfase"/>
</dbReference>
<dbReference type="GO" id="GO:0006749">
    <property type="term" value="P:glutathione metabolic process"/>
    <property type="evidence" value="ECO:0007669"/>
    <property type="project" value="TreeGrafter"/>
</dbReference>
<dbReference type="InterPro" id="IPR036282">
    <property type="entry name" value="Glutathione-S-Trfase_C_sf"/>
</dbReference>
<organism evidence="2">
    <name type="scientific">hydrothermal vent metagenome</name>
    <dbReference type="NCBI Taxonomy" id="652676"/>
    <lineage>
        <taxon>unclassified sequences</taxon>
        <taxon>metagenomes</taxon>
        <taxon>ecological metagenomes</taxon>
    </lineage>
</organism>
<keyword evidence="2" id="KW-0808">Transferase</keyword>
<dbReference type="InterPro" id="IPR036249">
    <property type="entry name" value="Thioredoxin-like_sf"/>
</dbReference>
<dbReference type="CDD" id="cd03194">
    <property type="entry name" value="GST_C_3"/>
    <property type="match status" value="1"/>
</dbReference>
<sequence length="220" mass="25157">MKLLLGNKNYSSWSLRPWLVLKHFDIEFAEEMLLLNGENWKQKILDRTPFGFVPVLEDDGLVIGETLAIIEYLAEKFPEKAIWPTDRNDRAMARVAASKMHAGFNALRNAAPMNLRASYPGRISQQEISHDMEVLEKLLCAHLDNSKGNFLFGDFCAADAMFAPVAVRVNTYEIPVSNQLRDYFAAIFALEAFREWHEDALKESWIVEEDEIDFVQANAD</sequence>
<dbReference type="PANTHER" id="PTHR42673">
    <property type="entry name" value="MALEYLACETOACETATE ISOMERASE"/>
    <property type="match status" value="1"/>
</dbReference>
<dbReference type="Gene3D" id="1.20.1050.10">
    <property type="match status" value="1"/>
</dbReference>
<dbReference type="SFLD" id="SFLDS00019">
    <property type="entry name" value="Glutathione_Transferase_(cytos"/>
    <property type="match status" value="1"/>
</dbReference>
<dbReference type="Gene3D" id="3.40.30.10">
    <property type="entry name" value="Glutaredoxin"/>
    <property type="match status" value="1"/>
</dbReference>
<dbReference type="EC" id="2.5.1.18" evidence="2"/>
<dbReference type="SUPFAM" id="SSF52833">
    <property type="entry name" value="Thioredoxin-like"/>
    <property type="match status" value="1"/>
</dbReference>
<dbReference type="PANTHER" id="PTHR42673:SF4">
    <property type="entry name" value="MALEYLACETOACETATE ISOMERASE"/>
    <property type="match status" value="1"/>
</dbReference>
<accession>A0A3B0UK43</accession>
<name>A0A3B0UK43_9ZZZZ</name>
<dbReference type="Pfam" id="PF13409">
    <property type="entry name" value="GST_N_2"/>
    <property type="match status" value="1"/>
</dbReference>
<dbReference type="SUPFAM" id="SSF47616">
    <property type="entry name" value="GST C-terminal domain-like"/>
    <property type="match status" value="1"/>
</dbReference>